<reference evidence="11 12" key="1">
    <citation type="submission" date="2018-06" db="EMBL/GenBank/DDBJ databases">
        <title>Genomic Encyclopedia of Archaeal and Bacterial Type Strains, Phase II (KMG-II): from individual species to whole genera.</title>
        <authorList>
            <person name="Goeker M."/>
        </authorList>
    </citation>
    <scope>NUCLEOTIDE SEQUENCE [LARGE SCALE GENOMIC DNA]</scope>
    <source>
        <strain evidence="11 12">DSM 21851</strain>
    </source>
</reference>
<sequence>MKSKLLSLGLAALLSTPVFAQQHSEQNHSKYEWPKDSLVKKKLDQWQDIKFGLLMHWGTYSQWGVVESWSLCPEDEGWTVRRGPHAGNWYEYKKAYENLQTTFNPTRFNPERWAEAAKAAGMKYMIFTTKHHDGFCMFDSKQTDYKITSSKSPFSSNPRSNVTKEILGAFRNQGFMVGTYFSKPDWNVDSYWWPYFPPKDRNVSYDPKKYPDLWKKYQDFTYNQIQELMTDYGKVDILWLDGGWVRPASTIDSTVSWQRTIPYSQDIDMARIAGMGRQKQPGLLVVDRTVAGEFENYATPEQQIPDHYMPIPWESCLTMGASWSYIPKENFKPARQLVQMLVDIVAKNGNMLLNIAPGPDGEWHEEAYTRLKEIGAWMQVNGESIYGTKPLAPYRQDQWAFTTNGKTSYASYLPTEKETVLPATVTLPIAPAQSKAKLTILGTKQTLKWKKAGNGMEVSIPEKLRQQLAGQPVWVFKMG</sequence>
<dbReference type="GO" id="GO:0016139">
    <property type="term" value="P:glycoside catabolic process"/>
    <property type="evidence" value="ECO:0007669"/>
    <property type="project" value="TreeGrafter"/>
</dbReference>
<dbReference type="InterPro" id="IPR057739">
    <property type="entry name" value="Glyco_hydro_29_N"/>
</dbReference>
<feature type="signal peptide" evidence="8">
    <location>
        <begin position="1"/>
        <end position="20"/>
    </location>
</feature>
<dbReference type="EC" id="3.2.1.51" evidence="3"/>
<dbReference type="EMBL" id="QLMC01000004">
    <property type="protein sequence ID" value="RAJ95897.1"/>
    <property type="molecule type" value="Genomic_DNA"/>
</dbReference>
<evidence type="ECO:0000313" key="12">
    <source>
        <dbReference type="Proteomes" id="UP000248790"/>
    </source>
</evidence>
<evidence type="ECO:0000256" key="2">
    <source>
        <dbReference type="ARBA" id="ARBA00007951"/>
    </source>
</evidence>
<dbReference type="InterPro" id="IPR000933">
    <property type="entry name" value="Glyco_hydro_29"/>
</dbReference>
<dbReference type="OrthoDB" id="107551at2"/>
<feature type="site" description="May be important for catalysis" evidence="7">
    <location>
        <position position="316"/>
    </location>
</feature>
<accession>A0A327WV09</accession>
<evidence type="ECO:0000256" key="8">
    <source>
        <dbReference type="SAM" id="SignalP"/>
    </source>
</evidence>
<dbReference type="Gene3D" id="3.20.20.80">
    <property type="entry name" value="Glycosidases"/>
    <property type="match status" value="1"/>
</dbReference>
<evidence type="ECO:0000313" key="11">
    <source>
        <dbReference type="EMBL" id="RAJ95897.1"/>
    </source>
</evidence>
<feature type="domain" description="Alpha-L-fucosidase C-terminal" evidence="10">
    <location>
        <begin position="401"/>
        <end position="478"/>
    </location>
</feature>
<evidence type="ECO:0000256" key="7">
    <source>
        <dbReference type="PIRSR" id="PIRSR001092-1"/>
    </source>
</evidence>
<dbReference type="Gene3D" id="2.60.40.1180">
    <property type="entry name" value="Golgi alpha-mannosidase II"/>
    <property type="match status" value="1"/>
</dbReference>
<keyword evidence="6" id="KW-0326">Glycosidase</keyword>
<dbReference type="PANTHER" id="PTHR10030">
    <property type="entry name" value="ALPHA-L-FUCOSIDASE"/>
    <property type="match status" value="1"/>
</dbReference>
<evidence type="ECO:0000256" key="3">
    <source>
        <dbReference type="ARBA" id="ARBA00012662"/>
    </source>
</evidence>
<keyword evidence="4 8" id="KW-0732">Signal</keyword>
<feature type="chain" id="PRO_5016400066" description="alpha-L-fucosidase" evidence="8">
    <location>
        <begin position="21"/>
        <end position="479"/>
    </location>
</feature>
<dbReference type="GO" id="GO:0005764">
    <property type="term" value="C:lysosome"/>
    <property type="evidence" value="ECO:0007669"/>
    <property type="project" value="TreeGrafter"/>
</dbReference>
<protein>
    <recommendedName>
        <fullName evidence="3">alpha-L-fucosidase</fullName>
        <ecNumber evidence="3">3.2.1.51</ecNumber>
    </recommendedName>
</protein>
<keyword evidence="5" id="KW-0378">Hydrolase</keyword>
<dbReference type="Pfam" id="PF16757">
    <property type="entry name" value="Fucosidase_C"/>
    <property type="match status" value="1"/>
</dbReference>
<evidence type="ECO:0000259" key="9">
    <source>
        <dbReference type="Pfam" id="PF01120"/>
    </source>
</evidence>
<dbReference type="InterPro" id="IPR031919">
    <property type="entry name" value="Fucosidase_C"/>
</dbReference>
<dbReference type="SMART" id="SM00812">
    <property type="entry name" value="Alpha_L_fucos"/>
    <property type="match status" value="1"/>
</dbReference>
<feature type="domain" description="Glycoside hydrolase family 29 N-terminal" evidence="9">
    <location>
        <begin position="19"/>
        <end position="383"/>
    </location>
</feature>
<dbReference type="SUPFAM" id="SSF51445">
    <property type="entry name" value="(Trans)glycosidases"/>
    <property type="match status" value="1"/>
</dbReference>
<dbReference type="GO" id="GO:0006004">
    <property type="term" value="P:fucose metabolic process"/>
    <property type="evidence" value="ECO:0007669"/>
    <property type="project" value="InterPro"/>
</dbReference>
<dbReference type="InterPro" id="IPR017853">
    <property type="entry name" value="GH"/>
</dbReference>
<comment type="caution">
    <text evidence="11">The sequence shown here is derived from an EMBL/GenBank/DDBJ whole genome shotgun (WGS) entry which is preliminary data.</text>
</comment>
<comment type="similarity">
    <text evidence="2">Belongs to the glycosyl hydrolase 29 family.</text>
</comment>
<name>A0A327WV09_LARAB</name>
<comment type="function">
    <text evidence="1">Alpha-L-fucosidase is responsible for hydrolyzing the alpha-1,6-linked fucose joined to the reducing-end N-acetylglucosamine of the carbohydrate moieties of glycoproteins.</text>
</comment>
<proteinExistence type="inferred from homology"/>
<dbReference type="RefSeq" id="WP_111629674.1">
    <property type="nucleotide sequence ID" value="NZ_QLMC01000004.1"/>
</dbReference>
<dbReference type="InterPro" id="IPR013780">
    <property type="entry name" value="Glyco_hydro_b"/>
</dbReference>
<dbReference type="GO" id="GO:0004560">
    <property type="term" value="F:alpha-L-fucosidase activity"/>
    <property type="evidence" value="ECO:0007669"/>
    <property type="project" value="InterPro"/>
</dbReference>
<dbReference type="Proteomes" id="UP000248790">
    <property type="component" value="Unassembled WGS sequence"/>
</dbReference>
<dbReference type="Pfam" id="PF01120">
    <property type="entry name" value="Alpha_L_fucos"/>
    <property type="match status" value="1"/>
</dbReference>
<dbReference type="PIRSF" id="PIRSF001092">
    <property type="entry name" value="Alpha-L-fucosidase"/>
    <property type="match status" value="1"/>
</dbReference>
<dbReference type="PANTHER" id="PTHR10030:SF37">
    <property type="entry name" value="ALPHA-L-FUCOSIDASE-RELATED"/>
    <property type="match status" value="1"/>
</dbReference>
<evidence type="ECO:0000256" key="6">
    <source>
        <dbReference type="ARBA" id="ARBA00023295"/>
    </source>
</evidence>
<evidence type="ECO:0000256" key="4">
    <source>
        <dbReference type="ARBA" id="ARBA00022729"/>
    </source>
</evidence>
<evidence type="ECO:0000259" key="10">
    <source>
        <dbReference type="Pfam" id="PF16757"/>
    </source>
</evidence>
<gene>
    <name evidence="11" type="ORF">LX87_03647</name>
</gene>
<dbReference type="InterPro" id="IPR016286">
    <property type="entry name" value="FUC_metazoa-typ"/>
</dbReference>
<keyword evidence="12" id="KW-1185">Reference proteome</keyword>
<organism evidence="11 12">
    <name type="scientific">Larkinella arboricola</name>
    <dbReference type="NCBI Taxonomy" id="643671"/>
    <lineage>
        <taxon>Bacteria</taxon>
        <taxon>Pseudomonadati</taxon>
        <taxon>Bacteroidota</taxon>
        <taxon>Cytophagia</taxon>
        <taxon>Cytophagales</taxon>
        <taxon>Spirosomataceae</taxon>
        <taxon>Larkinella</taxon>
    </lineage>
</organism>
<dbReference type="AlphaFoldDB" id="A0A327WV09"/>
<evidence type="ECO:0000256" key="5">
    <source>
        <dbReference type="ARBA" id="ARBA00022801"/>
    </source>
</evidence>
<evidence type="ECO:0000256" key="1">
    <source>
        <dbReference type="ARBA" id="ARBA00004071"/>
    </source>
</evidence>